<dbReference type="Proteomes" id="UP000214684">
    <property type="component" value="Unassembled WGS sequence"/>
</dbReference>
<name>A0A227PGF0_9FLAO</name>
<evidence type="ECO:0000256" key="1">
    <source>
        <dbReference type="ARBA" id="ARBA00022729"/>
    </source>
</evidence>
<protein>
    <recommendedName>
        <fullName evidence="3">Secretion system C-terminal sorting domain-containing protein</fullName>
    </recommendedName>
</protein>
<dbReference type="EMBL" id="MUGS01000004">
    <property type="protein sequence ID" value="OXG08967.1"/>
    <property type="molecule type" value="Genomic_DNA"/>
</dbReference>
<dbReference type="OrthoDB" id="624837at2"/>
<accession>A0A227PGF0</accession>
<comment type="caution">
    <text evidence="4">The sequence shown here is derived from an EMBL/GenBank/DDBJ whole genome shotgun (WGS) entry which is preliminary data.</text>
</comment>
<feature type="domain" description="Secretion system C-terminal sorting" evidence="3">
    <location>
        <begin position="307"/>
        <end position="368"/>
    </location>
</feature>
<dbReference type="InterPro" id="IPR026444">
    <property type="entry name" value="Secre_tail"/>
</dbReference>
<dbReference type="Gene3D" id="2.60.120.200">
    <property type="match status" value="1"/>
</dbReference>
<feature type="signal peptide" evidence="2">
    <location>
        <begin position="1"/>
        <end position="20"/>
    </location>
</feature>
<evidence type="ECO:0000313" key="4">
    <source>
        <dbReference type="EMBL" id="OXG08967.1"/>
    </source>
</evidence>
<evidence type="ECO:0000259" key="3">
    <source>
        <dbReference type="Pfam" id="PF18962"/>
    </source>
</evidence>
<evidence type="ECO:0000313" key="5">
    <source>
        <dbReference type="Proteomes" id="UP000214684"/>
    </source>
</evidence>
<dbReference type="RefSeq" id="WP_089478052.1">
    <property type="nucleotide sequence ID" value="NZ_MUGS01000004.1"/>
</dbReference>
<gene>
    <name evidence="4" type="ORF">B0A64_02935</name>
</gene>
<dbReference type="NCBIfam" id="TIGR04183">
    <property type="entry name" value="Por_Secre_tail"/>
    <property type="match status" value="1"/>
</dbReference>
<dbReference type="Pfam" id="PF18962">
    <property type="entry name" value="Por_Secre_tail"/>
    <property type="match status" value="1"/>
</dbReference>
<keyword evidence="5" id="KW-1185">Reference proteome</keyword>
<evidence type="ECO:0000256" key="2">
    <source>
        <dbReference type="SAM" id="SignalP"/>
    </source>
</evidence>
<proteinExistence type="predicted"/>
<reference evidence="4 5" key="1">
    <citation type="submission" date="2016-11" db="EMBL/GenBank/DDBJ databases">
        <title>Whole genomes of Flavobacteriaceae.</title>
        <authorList>
            <person name="Stine C."/>
            <person name="Li C."/>
            <person name="Tadesse D."/>
        </authorList>
    </citation>
    <scope>NUCLEOTIDE SEQUENCE [LARGE SCALE GENOMIC DNA]</scope>
    <source>
        <strain evidence="4 5">DSM 24704</strain>
    </source>
</reference>
<feature type="chain" id="PRO_5030039479" description="Secretion system C-terminal sorting domain-containing protein" evidence="2">
    <location>
        <begin position="21"/>
        <end position="377"/>
    </location>
</feature>
<organism evidence="4 5">
    <name type="scientific">Flavobacterium araucananum</name>
    <dbReference type="NCBI Taxonomy" id="946678"/>
    <lineage>
        <taxon>Bacteria</taxon>
        <taxon>Pseudomonadati</taxon>
        <taxon>Bacteroidota</taxon>
        <taxon>Flavobacteriia</taxon>
        <taxon>Flavobacteriales</taxon>
        <taxon>Flavobacteriaceae</taxon>
        <taxon>Flavobacterium</taxon>
    </lineage>
</organism>
<dbReference type="AlphaFoldDB" id="A0A227PGF0"/>
<sequence length="377" mass="41520">MKNIKFYGIALIITNFASHAQVTLNADGPGGVGTYELITNALAPGTANGAIEAPDAIHPTFGRHIAEVFDAELNKNVFEFYAHVSNTPPDNEPVAGKTDRQRVEIKSFAPSPDNLKGTIGETVEYKWRFKVPVGFKPTTSFTHIHQVKAVDGDDDDPLFTLTLRKLSNGATRLELIYDKDAAAATIKYQTPNMSLFEGIWVEATETIKVGLQGTYTIMIKKVSDGTVLMDYSNPNIQTIRPAYTSSTGVVYAANSFIRPKWGIYRSLTDIANMRDEAMRFSDFSIKELTTTLSAKEQSKDADATIQFPNPVADKLQLSEVITNQYNGIIIYDNNGKEVLSNDSISENITVSSLKPGLYIVKFKKGNTLSKGIKMIKK</sequence>
<keyword evidence="1 2" id="KW-0732">Signal</keyword>